<dbReference type="EMBL" id="KN584468">
    <property type="protein sequence ID" value="KHJ81881.1"/>
    <property type="molecule type" value="Genomic_DNA"/>
</dbReference>
<dbReference type="Pfam" id="PF17641">
    <property type="entry name" value="ASPRs"/>
    <property type="match status" value="1"/>
</dbReference>
<evidence type="ECO:0008006" key="3">
    <source>
        <dbReference type="Google" id="ProtNLM"/>
    </source>
</evidence>
<name>A0A0B1SD97_OESDE</name>
<dbReference type="InterPro" id="IPR035109">
    <property type="entry name" value="ASPR"/>
</dbReference>
<proteinExistence type="predicted"/>
<dbReference type="AlphaFoldDB" id="A0A0B1SD97"/>
<accession>A0A0B1SD97</accession>
<dbReference type="Proteomes" id="UP000053660">
    <property type="component" value="Unassembled WGS sequence"/>
</dbReference>
<gene>
    <name evidence="1" type="ORF">OESDEN_18430</name>
</gene>
<protein>
    <recommendedName>
        <fullName evidence="3">SCP domain-containing protein</fullName>
    </recommendedName>
</protein>
<keyword evidence="2" id="KW-1185">Reference proteome</keyword>
<sequence length="150" mass="16939">TEESPRQAKSKCQNQGYCAPSTRNVNIISAAVKRKKSNMQTDLHSLLQAYKCPLEGLAYEYLKDPQKYGALKESNNTYIKGHNEVACEMEFDELVRNAVNNWHLDKIEELTGPAKAYVFGCGYKVETLSDFSSSNYTLVCLFSKVPLQKD</sequence>
<organism evidence="1 2">
    <name type="scientific">Oesophagostomum dentatum</name>
    <name type="common">Nodular worm</name>
    <dbReference type="NCBI Taxonomy" id="61180"/>
    <lineage>
        <taxon>Eukaryota</taxon>
        <taxon>Metazoa</taxon>
        <taxon>Ecdysozoa</taxon>
        <taxon>Nematoda</taxon>
        <taxon>Chromadorea</taxon>
        <taxon>Rhabditida</taxon>
        <taxon>Rhabditina</taxon>
        <taxon>Rhabditomorpha</taxon>
        <taxon>Strongyloidea</taxon>
        <taxon>Strongylidae</taxon>
        <taxon>Oesophagostomum</taxon>
    </lineage>
</organism>
<feature type="non-terminal residue" evidence="1">
    <location>
        <position position="1"/>
    </location>
</feature>
<evidence type="ECO:0000313" key="2">
    <source>
        <dbReference type="Proteomes" id="UP000053660"/>
    </source>
</evidence>
<reference evidence="1 2" key="1">
    <citation type="submission" date="2014-03" db="EMBL/GenBank/DDBJ databases">
        <title>Draft genome of the hookworm Oesophagostomum dentatum.</title>
        <authorList>
            <person name="Mitreva M."/>
        </authorList>
    </citation>
    <scope>NUCLEOTIDE SEQUENCE [LARGE SCALE GENOMIC DNA]</scope>
    <source>
        <strain evidence="1 2">OD-Hann</strain>
    </source>
</reference>
<evidence type="ECO:0000313" key="1">
    <source>
        <dbReference type="EMBL" id="KHJ81881.1"/>
    </source>
</evidence>